<evidence type="ECO:0000313" key="15">
    <source>
        <dbReference type="Proteomes" id="UP001492380"/>
    </source>
</evidence>
<feature type="compositionally biased region" description="Pro residues" evidence="10">
    <location>
        <begin position="147"/>
        <end position="156"/>
    </location>
</feature>
<keyword evidence="2" id="KW-0698">rRNA processing</keyword>
<dbReference type="PANTHER" id="PTHR24031">
    <property type="entry name" value="RNA HELICASE"/>
    <property type="match status" value="1"/>
</dbReference>
<dbReference type="Proteomes" id="UP001492380">
    <property type="component" value="Unassembled WGS sequence"/>
</dbReference>
<dbReference type="Pfam" id="PF00270">
    <property type="entry name" value="DEAD"/>
    <property type="match status" value="1"/>
</dbReference>
<comment type="caution">
    <text evidence="14">The sequence shown here is derived from an EMBL/GenBank/DDBJ whole genome shotgun (WGS) entry which is preliminary data.</text>
</comment>
<keyword evidence="5 9" id="KW-0347">Helicase</keyword>
<sequence length="690" mass="76404">MNVIEAAHGDFFMEVIRLETLPLTLTERARVREKAWDAILSARNPSQAQHLWLQQELQNLDRALRPLLSQHPPTPDRERAVTEILLEFRSRDIQIQTNMHPHLVPLYRLHGLAGFPFRMGHPPNSNQPGYPVRPYNAGAPDAIPSHPGHPPFPSPSDPTESYFAPPAPAASPFVPPAPPASPFGLPAPPANPIVPPAPGDQADEDKDAWGRFRAPESLKNNLKEMGIVNPTKVQRALMRYVAGACSFYLAAEFSAGKTIGICVSAVTHVARRFEEEGIPPKRKPLVVILCPNCENAIQTFHTIYVLTPKSKVRVGIAIGGNEVGPQLKDLHDGRDILVATPGRLIEICTKFSMQPEVLIMDEAHRLLSNSFSAQLGELKKKSVVGENTKLGFIASFLTEELEARARSFNLSSASLKIIGRPEGCTPSQHKRVRMNFKYDNGCGPDYAYIRSIIESIAGKVIIFANTRHQVAEIHSALLGTAQLVARTGNSFDDNHDKIHDQGRMPWVKVPTPFGFPAFVVWRVVPSGSGPDRKLVRKGRVVVDVRGLNETTTPDAYPFPLPVAYADRSQEHRELVLDRIETEQARVVITTDSYAEGISIRGVKYVIHAYLPVASDEEDRSPMRRYMERNGRTGRIGHTGTSTAFYSDSDEPLFEHLAEHMVVVGQHSSVSGVMEKFNSRCSDITPERKDA</sequence>
<evidence type="ECO:0000256" key="9">
    <source>
        <dbReference type="RuleBase" id="RU365068"/>
    </source>
</evidence>
<evidence type="ECO:0000259" key="13">
    <source>
        <dbReference type="PROSITE" id="PS51195"/>
    </source>
</evidence>
<comment type="function">
    <text evidence="9">RNA helicase.</text>
</comment>
<evidence type="ECO:0000259" key="11">
    <source>
        <dbReference type="PROSITE" id="PS51192"/>
    </source>
</evidence>
<accession>A0ABR1YVJ1</accession>
<feature type="domain" description="Helicase ATP-binding" evidence="11">
    <location>
        <begin position="238"/>
        <end position="414"/>
    </location>
</feature>
<dbReference type="Gene3D" id="3.40.50.300">
    <property type="entry name" value="P-loop containing nucleotide triphosphate hydrolases"/>
    <property type="match status" value="2"/>
</dbReference>
<evidence type="ECO:0000313" key="14">
    <source>
        <dbReference type="EMBL" id="KAK8240003.1"/>
    </source>
</evidence>
<feature type="domain" description="DEAD-box RNA helicase Q" evidence="13">
    <location>
        <begin position="207"/>
        <end position="235"/>
    </location>
</feature>
<dbReference type="InterPro" id="IPR001650">
    <property type="entry name" value="Helicase_C-like"/>
</dbReference>
<dbReference type="PROSITE" id="PS51194">
    <property type="entry name" value="HELICASE_CTER"/>
    <property type="match status" value="1"/>
</dbReference>
<keyword evidence="4 9" id="KW-0378">Hydrolase</keyword>
<evidence type="ECO:0000256" key="10">
    <source>
        <dbReference type="SAM" id="MobiDB-lite"/>
    </source>
</evidence>
<comment type="subcellular location">
    <subcellularLocation>
        <location evidence="1">Nucleus</location>
        <location evidence="1">Nucleolus</location>
    </subcellularLocation>
</comment>
<keyword evidence="6 9" id="KW-0067">ATP-binding</keyword>
<evidence type="ECO:0000256" key="1">
    <source>
        <dbReference type="ARBA" id="ARBA00004604"/>
    </source>
</evidence>
<dbReference type="PROSITE" id="PS51195">
    <property type="entry name" value="Q_MOTIF"/>
    <property type="match status" value="1"/>
</dbReference>
<evidence type="ECO:0000256" key="4">
    <source>
        <dbReference type="ARBA" id="ARBA00022801"/>
    </source>
</evidence>
<comment type="catalytic activity">
    <reaction evidence="9">
        <text>ATP + H2O = ADP + phosphate + H(+)</text>
        <dbReference type="Rhea" id="RHEA:13065"/>
        <dbReference type="ChEBI" id="CHEBI:15377"/>
        <dbReference type="ChEBI" id="CHEBI:15378"/>
        <dbReference type="ChEBI" id="CHEBI:30616"/>
        <dbReference type="ChEBI" id="CHEBI:43474"/>
        <dbReference type="ChEBI" id="CHEBI:456216"/>
        <dbReference type="EC" id="3.6.4.13"/>
    </reaction>
</comment>
<evidence type="ECO:0000256" key="6">
    <source>
        <dbReference type="ARBA" id="ARBA00022840"/>
    </source>
</evidence>
<keyword evidence="3 9" id="KW-0547">Nucleotide-binding</keyword>
<gene>
    <name evidence="14" type="ORF">HDK90DRAFT_531799</name>
</gene>
<reference evidence="14 15" key="1">
    <citation type="submission" date="2024-04" db="EMBL/GenBank/DDBJ databases">
        <title>Phyllosticta paracitricarpa is synonymous to the EU quarantine fungus P. citricarpa based on phylogenomic analyses.</title>
        <authorList>
            <consortium name="Lawrence Berkeley National Laboratory"/>
            <person name="Van Ingen-Buijs V.A."/>
            <person name="Van Westerhoven A.C."/>
            <person name="Haridas S."/>
            <person name="Skiadas P."/>
            <person name="Martin F."/>
            <person name="Groenewald J.Z."/>
            <person name="Crous P.W."/>
            <person name="Seidl M.F."/>
        </authorList>
    </citation>
    <scope>NUCLEOTIDE SEQUENCE [LARGE SCALE GENOMIC DNA]</scope>
    <source>
        <strain evidence="14 15">CBS 123374</strain>
    </source>
</reference>
<dbReference type="InterPro" id="IPR027417">
    <property type="entry name" value="P-loop_NTPase"/>
</dbReference>
<evidence type="ECO:0000256" key="7">
    <source>
        <dbReference type="ARBA" id="ARBA00022884"/>
    </source>
</evidence>
<dbReference type="EC" id="3.6.4.13" evidence="9"/>
<comment type="similarity">
    <text evidence="9">Belongs to the DEAD box helicase family.</text>
</comment>
<evidence type="ECO:0000256" key="2">
    <source>
        <dbReference type="ARBA" id="ARBA00022552"/>
    </source>
</evidence>
<dbReference type="PROSITE" id="PS51192">
    <property type="entry name" value="HELICASE_ATP_BIND_1"/>
    <property type="match status" value="1"/>
</dbReference>
<dbReference type="Pfam" id="PF00271">
    <property type="entry name" value="Helicase_C"/>
    <property type="match status" value="1"/>
</dbReference>
<organism evidence="14 15">
    <name type="scientific">Phyllosticta capitalensis</name>
    <dbReference type="NCBI Taxonomy" id="121624"/>
    <lineage>
        <taxon>Eukaryota</taxon>
        <taxon>Fungi</taxon>
        <taxon>Dikarya</taxon>
        <taxon>Ascomycota</taxon>
        <taxon>Pezizomycotina</taxon>
        <taxon>Dothideomycetes</taxon>
        <taxon>Dothideomycetes incertae sedis</taxon>
        <taxon>Botryosphaeriales</taxon>
        <taxon>Phyllostictaceae</taxon>
        <taxon>Phyllosticta</taxon>
    </lineage>
</organism>
<dbReference type="GO" id="GO:0016787">
    <property type="term" value="F:hydrolase activity"/>
    <property type="evidence" value="ECO:0007669"/>
    <property type="project" value="UniProtKB-KW"/>
</dbReference>
<dbReference type="InterPro" id="IPR014014">
    <property type="entry name" value="RNA_helicase_DEAD_Q_motif"/>
</dbReference>
<evidence type="ECO:0000256" key="5">
    <source>
        <dbReference type="ARBA" id="ARBA00022806"/>
    </source>
</evidence>
<feature type="domain" description="Helicase C-terminal" evidence="12">
    <location>
        <begin position="448"/>
        <end position="677"/>
    </location>
</feature>
<protein>
    <recommendedName>
        <fullName evidence="9">ATP-dependent RNA helicase</fullName>
        <ecNumber evidence="9">3.6.4.13</ecNumber>
    </recommendedName>
</protein>
<evidence type="ECO:0000256" key="3">
    <source>
        <dbReference type="ARBA" id="ARBA00022741"/>
    </source>
</evidence>
<evidence type="ECO:0000259" key="12">
    <source>
        <dbReference type="PROSITE" id="PS51194"/>
    </source>
</evidence>
<dbReference type="EMBL" id="JBBWRZ010000003">
    <property type="protein sequence ID" value="KAK8240003.1"/>
    <property type="molecule type" value="Genomic_DNA"/>
</dbReference>
<proteinExistence type="inferred from homology"/>
<feature type="region of interest" description="Disordered" evidence="10">
    <location>
        <begin position="136"/>
        <end position="162"/>
    </location>
</feature>
<name>A0ABR1YVJ1_9PEZI</name>
<dbReference type="InterPro" id="IPR014001">
    <property type="entry name" value="Helicase_ATP-bd"/>
</dbReference>
<feature type="short sequence motif" description="Q motif" evidence="8">
    <location>
        <begin position="207"/>
        <end position="235"/>
    </location>
</feature>
<dbReference type="InterPro" id="IPR011545">
    <property type="entry name" value="DEAD/DEAH_box_helicase_dom"/>
</dbReference>
<comment type="domain">
    <text evidence="9">The Q motif is unique to and characteristic of the DEAD box family of RNA helicases and controls ATP binding and hydrolysis.</text>
</comment>
<keyword evidence="15" id="KW-1185">Reference proteome</keyword>
<dbReference type="SMART" id="SM00487">
    <property type="entry name" value="DEXDc"/>
    <property type="match status" value="1"/>
</dbReference>
<dbReference type="SUPFAM" id="SSF52540">
    <property type="entry name" value="P-loop containing nucleoside triphosphate hydrolases"/>
    <property type="match status" value="1"/>
</dbReference>
<keyword evidence="7 9" id="KW-0694">RNA-binding</keyword>
<evidence type="ECO:0000256" key="8">
    <source>
        <dbReference type="PROSITE-ProRule" id="PRU00552"/>
    </source>
</evidence>